<dbReference type="EMBL" id="BRVS01000009">
    <property type="protein sequence ID" value="GLB67862.1"/>
    <property type="molecule type" value="Genomic_DNA"/>
</dbReference>
<keyword evidence="2" id="KW-1133">Transmembrane helix</keyword>
<keyword evidence="5" id="KW-1185">Reference proteome</keyword>
<proteinExistence type="predicted"/>
<evidence type="ECO:0000313" key="4">
    <source>
        <dbReference type="EMBL" id="GLB67862.1"/>
    </source>
</evidence>
<evidence type="ECO:0000256" key="2">
    <source>
        <dbReference type="SAM" id="Phobius"/>
    </source>
</evidence>
<feature type="transmembrane region" description="Helical" evidence="2">
    <location>
        <begin position="27"/>
        <end position="47"/>
    </location>
</feature>
<feature type="transmembrane region" description="Helical" evidence="2">
    <location>
        <begin position="323"/>
        <end position="342"/>
    </location>
</feature>
<gene>
    <name evidence="4" type="ORF">AHIS1636_23020</name>
</gene>
<keyword evidence="2" id="KW-0812">Transmembrane</keyword>
<dbReference type="Proteomes" id="UP001209654">
    <property type="component" value="Unassembled WGS sequence"/>
</dbReference>
<organism evidence="4 5">
    <name type="scientific">Arthrobacter mangrovi</name>
    <dbReference type="NCBI Taxonomy" id="2966350"/>
    <lineage>
        <taxon>Bacteria</taxon>
        <taxon>Bacillati</taxon>
        <taxon>Actinomycetota</taxon>
        <taxon>Actinomycetes</taxon>
        <taxon>Micrococcales</taxon>
        <taxon>Micrococcaceae</taxon>
        <taxon>Arthrobacter</taxon>
    </lineage>
</organism>
<feature type="transmembrane region" description="Helical" evidence="2">
    <location>
        <begin position="281"/>
        <end position="303"/>
    </location>
</feature>
<dbReference type="Pfam" id="PF06808">
    <property type="entry name" value="DctM"/>
    <property type="match status" value="1"/>
</dbReference>
<evidence type="ECO:0000313" key="5">
    <source>
        <dbReference type="Proteomes" id="UP001209654"/>
    </source>
</evidence>
<evidence type="ECO:0000256" key="1">
    <source>
        <dbReference type="SAM" id="MobiDB-lite"/>
    </source>
</evidence>
<feature type="transmembrane region" description="Helical" evidence="2">
    <location>
        <begin position="482"/>
        <end position="502"/>
    </location>
</feature>
<feature type="transmembrane region" description="Helical" evidence="2">
    <location>
        <begin position="182"/>
        <end position="202"/>
    </location>
</feature>
<dbReference type="InterPro" id="IPR010656">
    <property type="entry name" value="DctM"/>
</dbReference>
<keyword evidence="2" id="KW-0472">Membrane</keyword>
<feature type="transmembrane region" description="Helical" evidence="2">
    <location>
        <begin position="59"/>
        <end position="80"/>
    </location>
</feature>
<name>A0ABQ5MW26_9MICC</name>
<comment type="caution">
    <text evidence="4">The sequence shown here is derived from an EMBL/GenBank/DDBJ whole genome shotgun (WGS) entry which is preliminary data.</text>
</comment>
<evidence type="ECO:0000259" key="3">
    <source>
        <dbReference type="Pfam" id="PF06808"/>
    </source>
</evidence>
<protein>
    <recommendedName>
        <fullName evidence="3">TRAP C4-dicarboxylate transport system permease DctM subunit domain-containing protein</fullName>
    </recommendedName>
</protein>
<feature type="transmembrane region" description="Helical" evidence="2">
    <location>
        <begin position="458"/>
        <end position="475"/>
    </location>
</feature>
<feature type="transmembrane region" description="Helical" evidence="2">
    <location>
        <begin position="142"/>
        <end position="162"/>
    </location>
</feature>
<feature type="compositionally biased region" description="Low complexity" evidence="1">
    <location>
        <begin position="219"/>
        <end position="232"/>
    </location>
</feature>
<feature type="domain" description="TRAP C4-dicarboxylate transport system permease DctM subunit" evidence="3">
    <location>
        <begin position="51"/>
        <end position="177"/>
    </location>
</feature>
<dbReference type="RefSeq" id="WP_264795973.1">
    <property type="nucleotide sequence ID" value="NZ_BRVS01000009.1"/>
</dbReference>
<feature type="transmembrane region" description="Helical" evidence="2">
    <location>
        <begin position="368"/>
        <end position="390"/>
    </location>
</feature>
<feature type="region of interest" description="Disordered" evidence="1">
    <location>
        <begin position="219"/>
        <end position="256"/>
    </location>
</feature>
<reference evidence="4 5" key="1">
    <citation type="journal article" date="2023" name="Int. J. Syst. Evol. Microbiol.">
        <title>Arthrobacter mangrovi sp. nov., an actinobacterium isolated from the rhizosphere of a mangrove.</title>
        <authorList>
            <person name="Hamada M."/>
            <person name="Saitou S."/>
            <person name="Enomoto N."/>
            <person name="Nanri K."/>
            <person name="Hidaka K."/>
            <person name="Miura T."/>
            <person name="Tamura T."/>
        </authorList>
    </citation>
    <scope>NUCLEOTIDE SEQUENCE [LARGE SCALE GENOMIC DNA]</scope>
    <source>
        <strain evidence="4 5">NBRC 112813</strain>
    </source>
</reference>
<feature type="transmembrane region" description="Helical" evidence="2">
    <location>
        <begin position="100"/>
        <end position="130"/>
    </location>
</feature>
<sequence length="503" mass="50775">MLVVIVPLVLLFAIALIKKIPWIGGDIRAALLAAAVSAGLIGGLAPAEWALAIVDGVDRLAWVIALSLFGSIYAEAQVRLGAMETTLFGLRALFGKSPKGLIAAVFVTLILAGSLLGDAIAAATVIGFLVIHALSELRIKPVQIGMMILLGASIGSIMPPISQGVFLSASLVGIDPTPVTSLAYLTVGVGAVFAILESFRFVRAKRGLGSSLVPAVQTAGGPTAGAPSGRAGKVSTPSGRAGNTDGQAGFGSGPAGPDAAPLDATGFKAFAGLMRERWKTLIPLAVLVVIVLAKAGFGFDVFTETPVLGSAVAWMGSVPVLKGIAFPVVLAIIVAILVSFFFKSVRRDSRGTVTTGLGKVSGTVQIQLCAAAMIGIFYAVGAIDIVAAAAESLSGPGLKLGGAAGIVAIGMLTGSQTAAQTVLVTFLGPILVNLGMDPVNAALGASHIAAAGQNMPPVGLTAFVVCGLVGSALNTKVDPVRVMILALPNSLYFLAVGLLVWFI</sequence>
<accession>A0ABQ5MW26</accession>